<dbReference type="RefSeq" id="WP_022365440.1">
    <property type="nucleotide sequence ID" value="NZ_FRAH01000054.1"/>
</dbReference>
<keyword evidence="3" id="KW-1185">Reference proteome</keyword>
<protein>
    <submittedName>
        <fullName evidence="2">Uncharacterized protein</fullName>
    </submittedName>
</protein>
<sequence>MNPLQHKTKAKLVAAILVFYLLAFFTLSLAYEVKEAHHPCQGDQCPICHQIQNLERIKEQFSFSLGNVSIFFWTFLSILTVTLQKTTDNFTKTLVQLHVRLNH</sequence>
<keyword evidence="1" id="KW-0812">Transmembrane</keyword>
<dbReference type="OrthoDB" id="1863318at2"/>
<evidence type="ECO:0000256" key="1">
    <source>
        <dbReference type="SAM" id="Phobius"/>
    </source>
</evidence>
<evidence type="ECO:0000313" key="2">
    <source>
        <dbReference type="EMBL" id="SHK92703.1"/>
    </source>
</evidence>
<keyword evidence="1" id="KW-0472">Membrane</keyword>
<evidence type="ECO:0000313" key="3">
    <source>
        <dbReference type="Proteomes" id="UP000183975"/>
    </source>
</evidence>
<proteinExistence type="predicted"/>
<accession>A0A1M6WFY9</accession>
<dbReference type="Proteomes" id="UP000183975">
    <property type="component" value="Unassembled WGS sequence"/>
</dbReference>
<reference evidence="2 3" key="1">
    <citation type="submission" date="2016-11" db="EMBL/GenBank/DDBJ databases">
        <authorList>
            <person name="Jaros S."/>
            <person name="Januszkiewicz K."/>
            <person name="Wedrychowicz H."/>
        </authorList>
    </citation>
    <scope>NUCLEOTIDE SEQUENCE [LARGE SCALE GENOMIC DNA]</scope>
    <source>
        <strain evidence="2 3">DSM 14214</strain>
    </source>
</reference>
<keyword evidence="1" id="KW-1133">Transmembrane helix</keyword>
<dbReference type="AlphaFoldDB" id="A0A1M6WFY9"/>
<gene>
    <name evidence="2" type="ORF">SAMN02745138_02580</name>
</gene>
<feature type="transmembrane region" description="Helical" evidence="1">
    <location>
        <begin position="61"/>
        <end position="83"/>
    </location>
</feature>
<dbReference type="EMBL" id="FRAH01000054">
    <property type="protein sequence ID" value="SHK92703.1"/>
    <property type="molecule type" value="Genomic_DNA"/>
</dbReference>
<feature type="transmembrane region" description="Helical" evidence="1">
    <location>
        <begin position="12"/>
        <end position="31"/>
    </location>
</feature>
<organism evidence="2 3">
    <name type="scientific">Anaerotignum lactatifermentans DSM 14214</name>
    <dbReference type="NCBI Taxonomy" id="1121323"/>
    <lineage>
        <taxon>Bacteria</taxon>
        <taxon>Bacillati</taxon>
        <taxon>Bacillota</taxon>
        <taxon>Clostridia</taxon>
        <taxon>Lachnospirales</taxon>
        <taxon>Anaerotignaceae</taxon>
        <taxon>Anaerotignum</taxon>
    </lineage>
</organism>
<name>A0A1M6WFY9_9FIRM</name>
<dbReference type="GeneID" id="78176850"/>